<dbReference type="eggNOG" id="COG0765">
    <property type="taxonomic scope" value="Bacteria"/>
</dbReference>
<dbReference type="InterPro" id="IPR010065">
    <property type="entry name" value="AA_ABC_transptr_permease_3TM"/>
</dbReference>
<dbReference type="Pfam" id="PF00528">
    <property type="entry name" value="BPD_transp_1"/>
    <property type="match status" value="1"/>
</dbReference>
<dbReference type="GO" id="GO:0043190">
    <property type="term" value="C:ATP-binding cassette (ABC) transporter complex"/>
    <property type="evidence" value="ECO:0007669"/>
    <property type="project" value="InterPro"/>
</dbReference>
<feature type="transmembrane region" description="Helical" evidence="8">
    <location>
        <begin position="128"/>
        <end position="150"/>
    </location>
</feature>
<comment type="subcellular location">
    <subcellularLocation>
        <location evidence="1 8">Cell membrane</location>
        <topology evidence="1 8">Multi-pass membrane protein</topology>
    </subcellularLocation>
</comment>
<dbReference type="RefSeq" id="WP_014904139.1">
    <property type="nucleotide sequence ID" value="NC_018515.1"/>
</dbReference>
<dbReference type="SUPFAM" id="SSF161098">
    <property type="entry name" value="MetI-like"/>
    <property type="match status" value="1"/>
</dbReference>
<evidence type="ECO:0000256" key="1">
    <source>
        <dbReference type="ARBA" id="ARBA00004651"/>
    </source>
</evidence>
<name>J7IU31_DESMD</name>
<feature type="domain" description="ABC transmembrane type-1" evidence="9">
    <location>
        <begin position="15"/>
        <end position="200"/>
    </location>
</feature>
<reference evidence="10 11" key="1">
    <citation type="journal article" date="2012" name="J. Bacteriol.">
        <title>Complete genome sequences of Desulfosporosinus orientis DSM765T, Desulfosporosinus youngiae DSM17734T, Desulfosporosinus meridiei DSM13257T, and Desulfosporosinus acidiphilus DSM22704T.</title>
        <authorList>
            <person name="Pester M."/>
            <person name="Brambilla E."/>
            <person name="Alazard D."/>
            <person name="Rattei T."/>
            <person name="Weinmaier T."/>
            <person name="Han J."/>
            <person name="Lucas S."/>
            <person name="Lapidus A."/>
            <person name="Cheng J.F."/>
            <person name="Goodwin L."/>
            <person name="Pitluck S."/>
            <person name="Peters L."/>
            <person name="Ovchinnikova G."/>
            <person name="Teshima H."/>
            <person name="Detter J.C."/>
            <person name="Han C.S."/>
            <person name="Tapia R."/>
            <person name="Land M.L."/>
            <person name="Hauser L."/>
            <person name="Kyrpides N.C."/>
            <person name="Ivanova N.N."/>
            <person name="Pagani I."/>
            <person name="Huntmann M."/>
            <person name="Wei C.L."/>
            <person name="Davenport K.W."/>
            <person name="Daligault H."/>
            <person name="Chain P.S."/>
            <person name="Chen A."/>
            <person name="Mavromatis K."/>
            <person name="Markowitz V."/>
            <person name="Szeto E."/>
            <person name="Mikhailova N."/>
            <person name="Pati A."/>
            <person name="Wagner M."/>
            <person name="Woyke T."/>
            <person name="Ollivier B."/>
            <person name="Klenk H.P."/>
            <person name="Spring S."/>
            <person name="Loy A."/>
        </authorList>
    </citation>
    <scope>NUCLEOTIDE SEQUENCE [LARGE SCALE GENOMIC DNA]</scope>
    <source>
        <strain evidence="11">ATCC BAA-275 / DSM 13257 / NCIMB 13706 / S10</strain>
    </source>
</reference>
<keyword evidence="4 8" id="KW-0812">Transmembrane</keyword>
<dbReference type="HOGENOM" id="CLU_019602_1_4_9"/>
<keyword evidence="3" id="KW-1003">Cell membrane</keyword>
<dbReference type="EMBL" id="CP003629">
    <property type="protein sequence ID" value="AFQ45230.1"/>
    <property type="molecule type" value="Genomic_DNA"/>
</dbReference>
<dbReference type="NCBIfam" id="TIGR03004">
    <property type="entry name" value="ectoine_ehuC"/>
    <property type="match status" value="1"/>
</dbReference>
<dbReference type="STRING" id="768704.Desmer_3364"/>
<dbReference type="PROSITE" id="PS50928">
    <property type="entry name" value="ABC_TM1"/>
    <property type="match status" value="1"/>
</dbReference>
<dbReference type="KEGG" id="dmi:Desmer_3364"/>
<keyword evidence="5" id="KW-0029">Amino-acid transport</keyword>
<evidence type="ECO:0000256" key="7">
    <source>
        <dbReference type="ARBA" id="ARBA00023136"/>
    </source>
</evidence>
<comment type="similarity">
    <text evidence="8">Belongs to the binding-protein-dependent transport system permease family.</text>
</comment>
<dbReference type="OrthoDB" id="9787841at2"/>
<dbReference type="InterPro" id="IPR043429">
    <property type="entry name" value="ArtM/GltK/GlnP/TcyL/YhdX-like"/>
</dbReference>
<evidence type="ECO:0000256" key="5">
    <source>
        <dbReference type="ARBA" id="ARBA00022970"/>
    </source>
</evidence>
<dbReference type="InterPro" id="IPR000515">
    <property type="entry name" value="MetI-like"/>
</dbReference>
<evidence type="ECO:0000313" key="10">
    <source>
        <dbReference type="EMBL" id="AFQ45230.1"/>
    </source>
</evidence>
<keyword evidence="7 8" id="KW-0472">Membrane</keyword>
<dbReference type="InterPro" id="IPR014342">
    <property type="entry name" value="Ectoine_EhuC"/>
</dbReference>
<reference evidence="11" key="2">
    <citation type="submission" date="2012-08" db="EMBL/GenBank/DDBJ databases">
        <title>Finished genome of Desulfosporosinus meridiei DSM 13257.</title>
        <authorList>
            <person name="Huntemann M."/>
            <person name="Wei C.-L."/>
            <person name="Han J."/>
            <person name="Detter J.C."/>
            <person name="Han C."/>
            <person name="Davenport K."/>
            <person name="Daligault H."/>
            <person name="Erkkila T."/>
            <person name="Gu W."/>
            <person name="Munk A.C.C."/>
            <person name="Teshima H."/>
            <person name="Xu Y."/>
            <person name="Chain P."/>
            <person name="Tapia R."/>
            <person name="Chen A."/>
            <person name="Krypides N."/>
            <person name="Mavromatis K."/>
            <person name="Markowitz V."/>
            <person name="Szeto E."/>
            <person name="Ivanova N."/>
            <person name="Mikhailova N."/>
            <person name="Ovchinnikova G."/>
            <person name="Pagani I."/>
            <person name="Pati A."/>
            <person name="Goodwin L."/>
            <person name="Peters L."/>
            <person name="Pitluck S."/>
            <person name="Woyke T."/>
            <person name="Pester M."/>
            <person name="Spring S."/>
            <person name="Ollivier B."/>
            <person name="Rattei T."/>
            <person name="Klenk H.-P."/>
            <person name="Wagner M."/>
            <person name="Loy A."/>
        </authorList>
    </citation>
    <scope>NUCLEOTIDE SEQUENCE [LARGE SCALE GENOMIC DNA]</scope>
    <source>
        <strain evidence="11">ATCC BAA-275 / DSM 13257 / NCIMB 13706 / S10</strain>
    </source>
</reference>
<feature type="transmembrane region" description="Helical" evidence="8">
    <location>
        <begin position="185"/>
        <end position="206"/>
    </location>
</feature>
<dbReference type="CDD" id="cd06261">
    <property type="entry name" value="TM_PBP2"/>
    <property type="match status" value="1"/>
</dbReference>
<keyword evidence="11" id="KW-1185">Reference proteome</keyword>
<dbReference type="NCBIfam" id="TIGR01726">
    <property type="entry name" value="HEQRo_perm_3TM"/>
    <property type="match status" value="1"/>
</dbReference>
<evidence type="ECO:0000256" key="8">
    <source>
        <dbReference type="RuleBase" id="RU363032"/>
    </source>
</evidence>
<dbReference type="PANTHER" id="PTHR30614">
    <property type="entry name" value="MEMBRANE COMPONENT OF AMINO ACID ABC TRANSPORTER"/>
    <property type="match status" value="1"/>
</dbReference>
<dbReference type="GO" id="GO:0022857">
    <property type="term" value="F:transmembrane transporter activity"/>
    <property type="evidence" value="ECO:0007669"/>
    <property type="project" value="InterPro"/>
</dbReference>
<feature type="transmembrane region" description="Helical" evidence="8">
    <location>
        <begin position="12"/>
        <end position="36"/>
    </location>
</feature>
<keyword evidence="6 8" id="KW-1133">Transmembrane helix</keyword>
<organism evidence="10 11">
    <name type="scientific">Desulfosporosinus meridiei (strain ATCC BAA-275 / DSM 13257 / KCTC 12902 / NCIMB 13706 / S10)</name>
    <dbReference type="NCBI Taxonomy" id="768704"/>
    <lineage>
        <taxon>Bacteria</taxon>
        <taxon>Bacillati</taxon>
        <taxon>Bacillota</taxon>
        <taxon>Clostridia</taxon>
        <taxon>Eubacteriales</taxon>
        <taxon>Desulfitobacteriaceae</taxon>
        <taxon>Desulfosporosinus</taxon>
    </lineage>
</organism>
<protein>
    <submittedName>
        <fullName evidence="10">Ectoine/hydroxyectoine ABC transporter, permease protein EhuC</fullName>
    </submittedName>
</protein>
<keyword evidence="2 8" id="KW-0813">Transport</keyword>
<dbReference type="InterPro" id="IPR035906">
    <property type="entry name" value="MetI-like_sf"/>
</dbReference>
<dbReference type="Proteomes" id="UP000005262">
    <property type="component" value="Chromosome"/>
</dbReference>
<evidence type="ECO:0000256" key="2">
    <source>
        <dbReference type="ARBA" id="ARBA00022448"/>
    </source>
</evidence>
<accession>J7IU31</accession>
<evidence type="ECO:0000256" key="3">
    <source>
        <dbReference type="ARBA" id="ARBA00022475"/>
    </source>
</evidence>
<proteinExistence type="inferred from homology"/>
<dbReference type="AlphaFoldDB" id="J7IU31"/>
<evidence type="ECO:0000259" key="9">
    <source>
        <dbReference type="PROSITE" id="PS50928"/>
    </source>
</evidence>
<sequence length="215" mass="23901">MSPPFDILPILLRGAGVTIELTIVSAVLAFLVSFLVGFGRLAQSKLIRICSGVYTEFFRGTSLLVQLFWVYFVLPLFHVNLTAMQAGILILGLHFGAYGSEVVRSSILAIPKGQTETGIVLNMKPRQIMWRIILPQAFLIMIPTFGNYLIELLKATAVVSLITLNDLMFQASMLQNTTLRTTETFGMVLLIYFCLAYPLTLGVRYAERKMSVGRA</sequence>
<gene>
    <name evidence="10" type="ordered locus">Desmer_3364</name>
</gene>
<dbReference type="PANTHER" id="PTHR30614:SF0">
    <property type="entry name" value="L-CYSTINE TRANSPORT SYSTEM PERMEASE PROTEIN TCYL"/>
    <property type="match status" value="1"/>
</dbReference>
<dbReference type="GO" id="GO:0006865">
    <property type="term" value="P:amino acid transport"/>
    <property type="evidence" value="ECO:0007669"/>
    <property type="project" value="UniProtKB-KW"/>
</dbReference>
<dbReference type="Gene3D" id="1.10.3720.10">
    <property type="entry name" value="MetI-like"/>
    <property type="match status" value="1"/>
</dbReference>
<evidence type="ECO:0000256" key="6">
    <source>
        <dbReference type="ARBA" id="ARBA00022989"/>
    </source>
</evidence>
<evidence type="ECO:0000313" key="11">
    <source>
        <dbReference type="Proteomes" id="UP000005262"/>
    </source>
</evidence>
<evidence type="ECO:0000256" key="4">
    <source>
        <dbReference type="ARBA" id="ARBA00022692"/>
    </source>
</evidence>